<dbReference type="InterPro" id="IPR052997">
    <property type="entry name" value="RRT15-like"/>
</dbReference>
<keyword evidence="2" id="KW-1185">Reference proteome</keyword>
<name>A0A6A5ZWF2_9PLEO</name>
<dbReference type="OrthoDB" id="4383808at2759"/>
<dbReference type="AlphaFoldDB" id="A0A6A5ZWF2"/>
<gene>
    <name evidence="1" type="ORF">P153DRAFT_380163</name>
</gene>
<evidence type="ECO:0000313" key="2">
    <source>
        <dbReference type="Proteomes" id="UP000799771"/>
    </source>
</evidence>
<accession>A0A6A5ZWF2</accession>
<proteinExistence type="predicted"/>
<dbReference type="Proteomes" id="UP000799771">
    <property type="component" value="Unassembled WGS sequence"/>
</dbReference>
<reference evidence="1" key="1">
    <citation type="journal article" date="2020" name="Stud. Mycol.">
        <title>101 Dothideomycetes genomes: a test case for predicting lifestyles and emergence of pathogens.</title>
        <authorList>
            <person name="Haridas S."/>
            <person name="Albert R."/>
            <person name="Binder M."/>
            <person name="Bloem J."/>
            <person name="Labutti K."/>
            <person name="Salamov A."/>
            <person name="Andreopoulos B."/>
            <person name="Baker S."/>
            <person name="Barry K."/>
            <person name="Bills G."/>
            <person name="Bluhm B."/>
            <person name="Cannon C."/>
            <person name="Castanera R."/>
            <person name="Culley D."/>
            <person name="Daum C."/>
            <person name="Ezra D."/>
            <person name="Gonzalez J."/>
            <person name="Henrissat B."/>
            <person name="Kuo A."/>
            <person name="Liang C."/>
            <person name="Lipzen A."/>
            <person name="Lutzoni F."/>
            <person name="Magnuson J."/>
            <person name="Mondo S."/>
            <person name="Nolan M."/>
            <person name="Ohm R."/>
            <person name="Pangilinan J."/>
            <person name="Park H.-J."/>
            <person name="Ramirez L."/>
            <person name="Alfaro M."/>
            <person name="Sun H."/>
            <person name="Tritt A."/>
            <person name="Yoshinaga Y."/>
            <person name="Zwiers L.-H."/>
            <person name="Turgeon B."/>
            <person name="Goodwin S."/>
            <person name="Spatafora J."/>
            <person name="Crous P."/>
            <person name="Grigoriev I."/>
        </authorList>
    </citation>
    <scope>NUCLEOTIDE SEQUENCE</scope>
    <source>
        <strain evidence="1">CBS 119687</strain>
    </source>
</reference>
<dbReference type="EMBL" id="ML977537">
    <property type="protein sequence ID" value="KAF2123274.1"/>
    <property type="molecule type" value="Genomic_DNA"/>
</dbReference>
<protein>
    <submittedName>
        <fullName evidence="1">Uncharacterized protein</fullName>
    </submittedName>
</protein>
<evidence type="ECO:0000313" key="1">
    <source>
        <dbReference type="EMBL" id="KAF2123274.1"/>
    </source>
</evidence>
<sequence>MPGRADIEGSKSNVAMNAWLPQASYPCSYTFMVCIYTENQNQGDFCPFALLEISVLHESPLGHLRYSLTDVPPQLNSPPNNWYFTGAKAPTYSTPPMSFYNVKLELSLTGSSFPADLAKPVPLAVPPSCCLDELTPFVVSNKRVFWHLNPAFGSSRIASSAYQKWPTSNGTFKCLRLIKNQLLDSSISLLPLCPNLTINLHVRTAVSLY</sequence>
<dbReference type="PANTHER" id="PTHR33047">
    <property type="entry name" value="PROTEIN TAR1"/>
    <property type="match status" value="1"/>
</dbReference>
<dbReference type="PANTHER" id="PTHR33047:SF8">
    <property type="entry name" value="REGULATOR OF RDNA TRANSCRIPTION PROTEIN 15"/>
    <property type="match status" value="1"/>
</dbReference>
<organism evidence="1 2">
    <name type="scientific">Dothidotthia symphoricarpi CBS 119687</name>
    <dbReference type="NCBI Taxonomy" id="1392245"/>
    <lineage>
        <taxon>Eukaryota</taxon>
        <taxon>Fungi</taxon>
        <taxon>Dikarya</taxon>
        <taxon>Ascomycota</taxon>
        <taxon>Pezizomycotina</taxon>
        <taxon>Dothideomycetes</taxon>
        <taxon>Pleosporomycetidae</taxon>
        <taxon>Pleosporales</taxon>
        <taxon>Dothidotthiaceae</taxon>
        <taxon>Dothidotthia</taxon>
    </lineage>
</organism>